<evidence type="ECO:0000313" key="3">
    <source>
        <dbReference type="Proteomes" id="UP001597227"/>
    </source>
</evidence>
<dbReference type="InterPro" id="IPR001279">
    <property type="entry name" value="Metallo-B-lactamas"/>
</dbReference>
<organism evidence="2 3">
    <name type="scientific">Fredinandcohnia salidurans</name>
    <dbReference type="NCBI Taxonomy" id="2595041"/>
    <lineage>
        <taxon>Bacteria</taxon>
        <taxon>Bacillati</taxon>
        <taxon>Bacillota</taxon>
        <taxon>Bacilli</taxon>
        <taxon>Bacillales</taxon>
        <taxon>Bacillaceae</taxon>
        <taxon>Fredinandcohnia</taxon>
    </lineage>
</organism>
<keyword evidence="3" id="KW-1185">Reference proteome</keyword>
<comment type="caution">
    <text evidence="2">The sequence shown here is derived from an EMBL/GenBank/DDBJ whole genome shotgun (WGS) entry which is preliminary data.</text>
</comment>
<evidence type="ECO:0000259" key="1">
    <source>
        <dbReference type="SMART" id="SM00849"/>
    </source>
</evidence>
<dbReference type="SUPFAM" id="SSF56281">
    <property type="entry name" value="Metallo-hydrolase/oxidoreductase"/>
    <property type="match status" value="1"/>
</dbReference>
<dbReference type="PANTHER" id="PTHR23131">
    <property type="entry name" value="ENDORIBONUCLEASE LACTB2"/>
    <property type="match status" value="1"/>
</dbReference>
<dbReference type="Gene3D" id="3.60.15.10">
    <property type="entry name" value="Ribonuclease Z/Hydroxyacylglutathione hydrolase-like"/>
    <property type="match status" value="1"/>
</dbReference>
<dbReference type="Pfam" id="PF00753">
    <property type="entry name" value="Lactamase_B"/>
    <property type="match status" value="1"/>
</dbReference>
<dbReference type="PANTHER" id="PTHR23131:SF4">
    <property type="entry name" value="METALLO-BETA-LACTAMASE SUPERFAMILY POTEIN"/>
    <property type="match status" value="1"/>
</dbReference>
<dbReference type="InterPro" id="IPR050662">
    <property type="entry name" value="Sec-metab_biosynth-thioest"/>
</dbReference>
<name>A0ABW4MVL5_9BACI</name>
<sequence>MFKKEDVEVIPISVPTSNELKSINFFLVKQDSALSLIDAGLNTEECWDSLQKILKKHDYTITDLTEILLTHHHSDHIGLVNRILSTHSIPVYAHPEASYRLKRDKAYMNMRVEFFKKLYQEMGCGVFGEKQVIDLHNPIILKDDHRIDCEIQEISSDHLLSFTILDIPGHAPDLIGFYNNKNKWLFSGDLLIENISSHAFIEPDYNGNRIKSLIQLKHSLEKCLQLQVDFVFPGHGPIIRKPTDLINKRLKRIDDNANKYINIIRSGISTASEIAQYIYKERYERKFFNIMSEVIGYLDYLEVHGKINKKMEKGIWHYYF</sequence>
<dbReference type="EMBL" id="JBHUEK010000034">
    <property type="protein sequence ID" value="MFD1781588.1"/>
    <property type="molecule type" value="Genomic_DNA"/>
</dbReference>
<evidence type="ECO:0000313" key="2">
    <source>
        <dbReference type="EMBL" id="MFD1781588.1"/>
    </source>
</evidence>
<dbReference type="SMART" id="SM00849">
    <property type="entry name" value="Lactamase_B"/>
    <property type="match status" value="1"/>
</dbReference>
<accession>A0ABW4MVL5</accession>
<proteinExistence type="predicted"/>
<gene>
    <name evidence="2" type="ORF">ACFSFW_23355</name>
</gene>
<reference evidence="3" key="1">
    <citation type="journal article" date="2019" name="Int. J. Syst. Evol. Microbiol.">
        <title>The Global Catalogue of Microorganisms (GCM) 10K type strain sequencing project: providing services to taxonomists for standard genome sequencing and annotation.</title>
        <authorList>
            <consortium name="The Broad Institute Genomics Platform"/>
            <consortium name="The Broad Institute Genome Sequencing Center for Infectious Disease"/>
            <person name="Wu L."/>
            <person name="Ma J."/>
        </authorList>
    </citation>
    <scope>NUCLEOTIDE SEQUENCE [LARGE SCALE GENOMIC DNA]</scope>
    <source>
        <strain evidence="3">CCUG 15531</strain>
    </source>
</reference>
<dbReference type="RefSeq" id="WP_388041992.1">
    <property type="nucleotide sequence ID" value="NZ_JBHUEK010000034.1"/>
</dbReference>
<feature type="domain" description="Metallo-beta-lactamase" evidence="1">
    <location>
        <begin position="22"/>
        <end position="235"/>
    </location>
</feature>
<protein>
    <submittedName>
        <fullName evidence="2">MBL fold metallo-hydrolase</fullName>
    </submittedName>
</protein>
<dbReference type="InterPro" id="IPR036866">
    <property type="entry name" value="RibonucZ/Hydroxyglut_hydro"/>
</dbReference>
<dbReference type="Proteomes" id="UP001597227">
    <property type="component" value="Unassembled WGS sequence"/>
</dbReference>